<dbReference type="Pfam" id="PF01541">
    <property type="entry name" value="GIY-YIG"/>
    <property type="match status" value="1"/>
</dbReference>
<gene>
    <name evidence="2" type="ORF">HEB94_004866</name>
</gene>
<accession>A0A927MZ85</accession>
<dbReference type="RefSeq" id="WP_192751875.1">
    <property type="nucleotide sequence ID" value="NZ_BAABJL010000040.1"/>
</dbReference>
<protein>
    <submittedName>
        <fullName evidence="2">GIY-YIG superfamily endonuclease</fullName>
    </submittedName>
</protein>
<reference evidence="2" key="1">
    <citation type="submission" date="2020-10" db="EMBL/GenBank/DDBJ databases">
        <title>Sequencing the genomes of 1000 actinobacteria strains.</title>
        <authorList>
            <person name="Klenk H.-P."/>
        </authorList>
    </citation>
    <scope>NUCLEOTIDE SEQUENCE</scope>
    <source>
        <strain evidence="2">DSM 45354</strain>
    </source>
</reference>
<sequence length="161" mass="18002">MTGEPNALYRFFDEDGALLYVGITASLPRRLGEHAAEKPWWTSLRRITVDHYDSRAAAIAAETEAIRTERPAWNIREAEPRATTATPLRRQVRVGPARSLAPSDDLSAAGCRLLREGRMHEVWSCPCGEHKLALPRQVFPSSDVLRKVAAPLSCMPEGWLR</sequence>
<dbReference type="EMBL" id="JADBEM010000001">
    <property type="protein sequence ID" value="MBE1608018.1"/>
    <property type="molecule type" value="Genomic_DNA"/>
</dbReference>
<dbReference type="AlphaFoldDB" id="A0A927MZ85"/>
<name>A0A927MZ85_9ACTN</name>
<dbReference type="GO" id="GO:0004519">
    <property type="term" value="F:endonuclease activity"/>
    <property type="evidence" value="ECO:0007669"/>
    <property type="project" value="UniProtKB-KW"/>
</dbReference>
<organism evidence="2 3">
    <name type="scientific">Actinopolymorpha pittospori</name>
    <dbReference type="NCBI Taxonomy" id="648752"/>
    <lineage>
        <taxon>Bacteria</taxon>
        <taxon>Bacillati</taxon>
        <taxon>Actinomycetota</taxon>
        <taxon>Actinomycetes</taxon>
        <taxon>Propionibacteriales</taxon>
        <taxon>Actinopolymorphaceae</taxon>
        <taxon>Actinopolymorpha</taxon>
    </lineage>
</organism>
<feature type="domain" description="GIY-YIG" evidence="1">
    <location>
        <begin position="4"/>
        <end position="75"/>
    </location>
</feature>
<keyword evidence="2" id="KW-0378">Hydrolase</keyword>
<dbReference type="InterPro" id="IPR000305">
    <property type="entry name" value="GIY-YIG_endonuc"/>
</dbReference>
<dbReference type="Gene3D" id="3.40.1440.10">
    <property type="entry name" value="GIY-YIG endonuclease"/>
    <property type="match status" value="1"/>
</dbReference>
<dbReference type="Proteomes" id="UP000638648">
    <property type="component" value="Unassembled WGS sequence"/>
</dbReference>
<keyword evidence="2" id="KW-0540">Nuclease</keyword>
<keyword evidence="3" id="KW-1185">Reference proteome</keyword>
<proteinExistence type="predicted"/>
<keyword evidence="2" id="KW-0255">Endonuclease</keyword>
<dbReference type="SUPFAM" id="SSF82771">
    <property type="entry name" value="GIY-YIG endonuclease"/>
    <property type="match status" value="1"/>
</dbReference>
<dbReference type="InterPro" id="IPR035901">
    <property type="entry name" value="GIY-YIG_endonuc_sf"/>
</dbReference>
<evidence type="ECO:0000313" key="2">
    <source>
        <dbReference type="EMBL" id="MBE1608018.1"/>
    </source>
</evidence>
<evidence type="ECO:0000313" key="3">
    <source>
        <dbReference type="Proteomes" id="UP000638648"/>
    </source>
</evidence>
<evidence type="ECO:0000259" key="1">
    <source>
        <dbReference type="PROSITE" id="PS50164"/>
    </source>
</evidence>
<dbReference type="PROSITE" id="PS50164">
    <property type="entry name" value="GIY_YIG"/>
    <property type="match status" value="1"/>
</dbReference>
<comment type="caution">
    <text evidence="2">The sequence shown here is derived from an EMBL/GenBank/DDBJ whole genome shotgun (WGS) entry which is preliminary data.</text>
</comment>